<dbReference type="PANTHER" id="PTHR37423">
    <property type="entry name" value="SOLUBLE LYTIC MUREIN TRANSGLYCOSYLASE-RELATED"/>
    <property type="match status" value="1"/>
</dbReference>
<dbReference type="KEGG" id="hhg:XM38_002260"/>
<dbReference type="RefSeq" id="WP_225889139.1">
    <property type="nucleotide sequence ID" value="NZ_CP021983.2"/>
</dbReference>
<dbReference type="Pfam" id="PF13174">
    <property type="entry name" value="TPR_6"/>
    <property type="match status" value="1"/>
</dbReference>
<feature type="repeat" description="TPR" evidence="3">
    <location>
        <begin position="277"/>
        <end position="310"/>
    </location>
</feature>
<evidence type="ECO:0000259" key="4">
    <source>
        <dbReference type="Pfam" id="PF01464"/>
    </source>
</evidence>
<keyword evidence="5" id="KW-0456">Lyase</keyword>
<dbReference type="InterPro" id="IPR023346">
    <property type="entry name" value="Lysozyme-like_dom_sf"/>
</dbReference>
<evidence type="ECO:0000256" key="1">
    <source>
        <dbReference type="ARBA" id="ARBA00007734"/>
    </source>
</evidence>
<dbReference type="SUPFAM" id="SSF48435">
    <property type="entry name" value="Bacterial muramidases"/>
    <property type="match status" value="1"/>
</dbReference>
<dbReference type="GO" id="GO:0016020">
    <property type="term" value="C:membrane"/>
    <property type="evidence" value="ECO:0007669"/>
    <property type="project" value="InterPro"/>
</dbReference>
<organism evidence="5 6">
    <name type="scientific">Halomicronema hongdechloris C2206</name>
    <dbReference type="NCBI Taxonomy" id="1641165"/>
    <lineage>
        <taxon>Bacteria</taxon>
        <taxon>Bacillati</taxon>
        <taxon>Cyanobacteriota</taxon>
        <taxon>Cyanophyceae</taxon>
        <taxon>Nodosilineales</taxon>
        <taxon>Nodosilineaceae</taxon>
        <taxon>Halomicronema</taxon>
    </lineage>
</organism>
<dbReference type="InterPro" id="IPR008258">
    <property type="entry name" value="Transglycosylase_SLT_dom_1"/>
</dbReference>
<dbReference type="GO" id="GO:0004553">
    <property type="term" value="F:hydrolase activity, hydrolyzing O-glycosyl compounds"/>
    <property type="evidence" value="ECO:0007669"/>
    <property type="project" value="InterPro"/>
</dbReference>
<dbReference type="GO" id="GO:0008933">
    <property type="term" value="F:peptidoglycan lytic transglycosylase activity"/>
    <property type="evidence" value="ECO:0007669"/>
    <property type="project" value="InterPro"/>
</dbReference>
<dbReference type="SUPFAM" id="SSF53955">
    <property type="entry name" value="Lysozyme-like"/>
    <property type="match status" value="1"/>
</dbReference>
<feature type="domain" description="Transglycosylase SLT" evidence="4">
    <location>
        <begin position="438"/>
        <end position="551"/>
    </location>
</feature>
<comment type="similarity">
    <text evidence="1">Belongs to the transglycosylase Slt family.</text>
</comment>
<sequence>MAAGQSEAAIATWQQLRQTYGDDPAAAAALYQLGQHDQRYLDQLLQRFPAHPRSVEVALARLSTASAPEQIRSLLLLVARHGLHHAEAEAVLKRLVTEYGASLRPEDWQAIGFGYWKKDIYGQAGPAYAKAPATPQTLYRAARGLQIGQRRDAAIATYRRLAQAFPKAPETAQGLLHLATLVPAQDALTILDQVIQRFPQRAAEALSRRADRLEALNSPTSAAQARQSLLSQYPEAEATIELRLNRARAAAAQQNWQAAIDWVAPISQADLTTEAAAEAIFWQGKWTLKAGRSDQAQQLFEQVLQAHPDSYFAWRAAVALGWNVGDFTTLRHQQPSVTAPPQRGPLPAGSAALEELYRLGQDRLAWNRWQVEVADPQQLTVDEQFTDGLMRLGTGDHLDGIYQLTSLANRDDSQARVQQLQQAPDYWHGLYPLLFSNLITHWSQQRQLNPLLVTALIRQESRFEPQIRSVAGAVGLMQVMPATADWIRGQIGLNDYRLDHPEDNVKLGTWYLDYTHREYDNHSLFAVASYNAGPGNVARWLRRGGFRDADEFAEQIPFAETKGYVEAVFGGYWNYLRLHDPAIARLPGINAVADSSSGLISHYNTHR</sequence>
<dbReference type="Pfam" id="PF01464">
    <property type="entry name" value="SLT"/>
    <property type="match status" value="1"/>
</dbReference>
<evidence type="ECO:0000256" key="3">
    <source>
        <dbReference type="PROSITE-ProRule" id="PRU00339"/>
    </source>
</evidence>
<dbReference type="GO" id="GO:0000270">
    <property type="term" value="P:peptidoglycan metabolic process"/>
    <property type="evidence" value="ECO:0007669"/>
    <property type="project" value="InterPro"/>
</dbReference>
<dbReference type="AlphaFoldDB" id="A0A1Z3HG61"/>
<dbReference type="InterPro" id="IPR011990">
    <property type="entry name" value="TPR-like_helical_dom_sf"/>
</dbReference>
<dbReference type="PANTHER" id="PTHR37423:SF5">
    <property type="entry name" value="SOLUBLE LYTIC MUREIN TRANSGLYCOSYLASE"/>
    <property type="match status" value="1"/>
</dbReference>
<evidence type="ECO:0000256" key="2">
    <source>
        <dbReference type="ARBA" id="ARBA00022729"/>
    </source>
</evidence>
<dbReference type="Proteomes" id="UP000191901">
    <property type="component" value="Chromosome"/>
</dbReference>
<keyword evidence="2" id="KW-0732">Signal</keyword>
<dbReference type="EC" id="4.2.2.-" evidence="5"/>
<dbReference type="Gene3D" id="1.25.40.10">
    <property type="entry name" value="Tetratricopeptide repeat domain"/>
    <property type="match status" value="2"/>
</dbReference>
<protein>
    <submittedName>
        <fullName evidence="5">Soluble lytic murein transglycosylase</fullName>
        <ecNumber evidence="5">4.2.2.-</ecNumber>
    </submittedName>
</protein>
<dbReference type="Gene3D" id="1.10.530.10">
    <property type="match status" value="1"/>
</dbReference>
<name>A0A1Z3HG61_9CYAN</name>
<dbReference type="PROSITE" id="PS00922">
    <property type="entry name" value="TRANSGLYCOSYLASE"/>
    <property type="match status" value="1"/>
</dbReference>
<accession>A0A1Z3HG61</accession>
<dbReference type="CDD" id="cd13401">
    <property type="entry name" value="Slt70-like"/>
    <property type="match status" value="1"/>
</dbReference>
<evidence type="ECO:0000313" key="5">
    <source>
        <dbReference type="EMBL" id="ASC69299.1"/>
    </source>
</evidence>
<dbReference type="InterPro" id="IPR008939">
    <property type="entry name" value="Lytic_TGlycosylase_superhlx_U"/>
</dbReference>
<dbReference type="InterPro" id="IPR019734">
    <property type="entry name" value="TPR_rpt"/>
</dbReference>
<dbReference type="InterPro" id="IPR000189">
    <property type="entry name" value="Transglyc_AS"/>
</dbReference>
<dbReference type="PROSITE" id="PS50005">
    <property type="entry name" value="TPR"/>
    <property type="match status" value="1"/>
</dbReference>
<dbReference type="EMBL" id="CP021983">
    <property type="protein sequence ID" value="ASC69299.1"/>
    <property type="molecule type" value="Genomic_DNA"/>
</dbReference>
<gene>
    <name evidence="5" type="primary">slt</name>
    <name evidence="5" type="ORF">XM38_002260</name>
</gene>
<keyword evidence="6" id="KW-1185">Reference proteome</keyword>
<reference evidence="5 6" key="1">
    <citation type="journal article" date="2016" name="Biochim. Biophys. Acta">
        <title>Characterization of red-shifted phycobilisomes isolated from the chlorophyll f-containing cyanobacterium Halomicronema hongdechloris.</title>
        <authorList>
            <person name="Li Y."/>
            <person name="Lin Y."/>
            <person name="Garvey C.J."/>
            <person name="Birch D."/>
            <person name="Corkery R.W."/>
            <person name="Loughlin P.C."/>
            <person name="Scheer H."/>
            <person name="Willows R.D."/>
            <person name="Chen M."/>
        </authorList>
    </citation>
    <scope>NUCLEOTIDE SEQUENCE [LARGE SCALE GENOMIC DNA]</scope>
    <source>
        <strain evidence="5 6">C2206</strain>
    </source>
</reference>
<evidence type="ECO:0000313" key="6">
    <source>
        <dbReference type="Proteomes" id="UP000191901"/>
    </source>
</evidence>
<dbReference type="GO" id="GO:0042597">
    <property type="term" value="C:periplasmic space"/>
    <property type="evidence" value="ECO:0007669"/>
    <property type="project" value="InterPro"/>
</dbReference>
<proteinExistence type="inferred from homology"/>
<keyword evidence="3" id="KW-0802">TPR repeat</keyword>